<dbReference type="Proteomes" id="UP000029964">
    <property type="component" value="Unassembled WGS sequence"/>
</dbReference>
<dbReference type="PANTHER" id="PTHR42080:SF3">
    <property type="entry name" value="SRR1-LIKE DOMAIN-CONTAINING PROTEIN"/>
    <property type="match status" value="1"/>
</dbReference>
<dbReference type="Pfam" id="PF07985">
    <property type="entry name" value="SRR1"/>
    <property type="match status" value="1"/>
</dbReference>
<dbReference type="EMBL" id="JPKY01000004">
    <property type="protein sequence ID" value="KFH48287.1"/>
    <property type="molecule type" value="Genomic_DNA"/>
</dbReference>
<dbReference type="InterPro" id="IPR012942">
    <property type="entry name" value="SRR1-like"/>
</dbReference>
<reference evidence="3" key="1">
    <citation type="journal article" date="2014" name="Genome Announc.">
        <title>Genome sequence and annotation of Acremonium chrysogenum, producer of the beta-lactam antibiotic cephalosporin C.</title>
        <authorList>
            <person name="Terfehr D."/>
            <person name="Dahlmann T.A."/>
            <person name="Specht T."/>
            <person name="Zadra I."/>
            <person name="Kuernsteiner H."/>
            <person name="Kueck U."/>
        </authorList>
    </citation>
    <scope>NUCLEOTIDE SEQUENCE [LARGE SCALE GENOMIC DNA]</scope>
    <source>
        <strain evidence="3">ATCC 11550 / CBS 779.69 / DSM 880 / IAM 14645 / JCM 23072 / IMI 49137</strain>
    </source>
</reference>
<evidence type="ECO:0000313" key="2">
    <source>
        <dbReference type="EMBL" id="KFH48287.1"/>
    </source>
</evidence>
<organism evidence="2 3">
    <name type="scientific">Hapsidospora chrysogenum (strain ATCC 11550 / CBS 779.69 / DSM 880 / IAM 14645 / JCM 23072 / IMI 49137)</name>
    <name type="common">Acremonium chrysogenum</name>
    <dbReference type="NCBI Taxonomy" id="857340"/>
    <lineage>
        <taxon>Eukaryota</taxon>
        <taxon>Fungi</taxon>
        <taxon>Dikarya</taxon>
        <taxon>Ascomycota</taxon>
        <taxon>Pezizomycotina</taxon>
        <taxon>Sordariomycetes</taxon>
        <taxon>Hypocreomycetidae</taxon>
        <taxon>Hypocreales</taxon>
        <taxon>Bionectriaceae</taxon>
        <taxon>Hapsidospora</taxon>
    </lineage>
</organism>
<evidence type="ECO:0000259" key="1">
    <source>
        <dbReference type="Pfam" id="PF07985"/>
    </source>
</evidence>
<protein>
    <recommendedName>
        <fullName evidence="1">SRR1-like domain-containing protein</fullName>
    </recommendedName>
</protein>
<dbReference type="HOGENOM" id="CLU_032332_1_0_1"/>
<sequence length="343" mass="38953">MSTHNGLPLGPLTYGCTAWRESSQRAANAYENGRKLWTKTDLRDIEEQLGDSINRQVFVVRSIDGLDIPIMNPCYGETKSIWKPYVKFKEYWRLVKEQPDGPTETYLCSYLVDWKNRTSRDFRAVIDDPRAIFAEVQLRWRQSSSCALLRRQLGALLGTKKVTKLICFGLGDMCRQPPEWYMRQTASTPGSVTENVRASTLQHSIAMTMAEFCRNKDGAGDVQLLAQDPDYTPTTEEILRDSGFSIVGRFGAGGFAEIDDETLVFSAFVEAPLKQIIADIARPALIISTGPDTFNNSEKAWADAESPRTREMWQSYCRQEYPVSPEDGDMMGKMRNLYIYNRT</sequence>
<keyword evidence="3" id="KW-1185">Reference proteome</keyword>
<comment type="caution">
    <text evidence="2">The sequence shown here is derived from an EMBL/GenBank/DDBJ whole genome shotgun (WGS) entry which is preliminary data.</text>
</comment>
<accession>A0A086TG05</accession>
<feature type="domain" description="SRR1-like" evidence="1">
    <location>
        <begin position="156"/>
        <end position="307"/>
    </location>
</feature>
<evidence type="ECO:0000313" key="3">
    <source>
        <dbReference type="Proteomes" id="UP000029964"/>
    </source>
</evidence>
<proteinExistence type="predicted"/>
<gene>
    <name evidence="2" type="ORF">ACRE_007560</name>
</gene>
<dbReference type="PANTHER" id="PTHR42080">
    <property type="entry name" value="SRR1 DOMAIN-CONTAINING PROTEIN"/>
    <property type="match status" value="1"/>
</dbReference>
<dbReference type="AlphaFoldDB" id="A0A086TG05"/>
<dbReference type="OrthoDB" id="5230585at2759"/>
<name>A0A086TG05_HAPC1</name>